<protein>
    <recommendedName>
        <fullName evidence="4">Flagellar basal body rod protein</fullName>
    </recommendedName>
</protein>
<dbReference type="EMBL" id="CAKJTG010000004">
    <property type="protein sequence ID" value="CAG9607231.1"/>
    <property type="molecule type" value="Genomic_DNA"/>
</dbReference>
<feature type="transmembrane region" description="Helical" evidence="1">
    <location>
        <begin position="12"/>
        <end position="38"/>
    </location>
</feature>
<dbReference type="Proteomes" id="UP000789845">
    <property type="component" value="Unassembled WGS sequence"/>
</dbReference>
<reference evidence="2" key="1">
    <citation type="submission" date="2021-10" db="EMBL/GenBank/DDBJ databases">
        <authorList>
            <person name="Criscuolo A."/>
        </authorList>
    </citation>
    <scope>NUCLEOTIDE SEQUENCE</scope>
    <source>
        <strain evidence="2">CIP111885</strain>
    </source>
</reference>
<dbReference type="AlphaFoldDB" id="A0A9C7L8V0"/>
<accession>A0A9C7L8V0</accession>
<feature type="transmembrane region" description="Helical" evidence="1">
    <location>
        <begin position="58"/>
        <end position="84"/>
    </location>
</feature>
<keyword evidence="1" id="KW-1133">Transmembrane helix</keyword>
<organism evidence="2 3">
    <name type="scientific">Pseudoneobacillus rhizosphaerae</name>
    <dbReference type="NCBI Taxonomy" id="2880968"/>
    <lineage>
        <taxon>Bacteria</taxon>
        <taxon>Bacillati</taxon>
        <taxon>Bacillota</taxon>
        <taxon>Bacilli</taxon>
        <taxon>Bacillales</taxon>
        <taxon>Bacillaceae</taxon>
        <taxon>Pseudoneobacillus</taxon>
    </lineage>
</organism>
<evidence type="ECO:0000313" key="3">
    <source>
        <dbReference type="Proteomes" id="UP000789845"/>
    </source>
</evidence>
<sequence length="116" mass="13043">MKKFGLLVLGGIALMVLFSTIGPMIGFAVSLLVLYFVFKKFLRAESTMKKIGWATIGLITLIIVAHNLPAILGLVAAYVLYVVFKKWNKSKEVAVVKESDDPFANFEKQWNELKQY</sequence>
<dbReference type="RefSeq" id="WP_230495498.1">
    <property type="nucleotide sequence ID" value="NZ_CAKJTG010000004.1"/>
</dbReference>
<keyword evidence="1" id="KW-0472">Membrane</keyword>
<evidence type="ECO:0000256" key="1">
    <source>
        <dbReference type="SAM" id="Phobius"/>
    </source>
</evidence>
<gene>
    <name evidence="2" type="ORF">NEOCIP111885_00921</name>
</gene>
<proteinExistence type="predicted"/>
<evidence type="ECO:0008006" key="4">
    <source>
        <dbReference type="Google" id="ProtNLM"/>
    </source>
</evidence>
<comment type="caution">
    <text evidence="2">The sequence shown here is derived from an EMBL/GenBank/DDBJ whole genome shotgun (WGS) entry which is preliminary data.</text>
</comment>
<evidence type="ECO:0000313" key="2">
    <source>
        <dbReference type="EMBL" id="CAG9607231.1"/>
    </source>
</evidence>
<name>A0A9C7L8V0_9BACI</name>
<keyword evidence="1" id="KW-0812">Transmembrane</keyword>
<keyword evidence="3" id="KW-1185">Reference proteome</keyword>